<dbReference type="EMBL" id="LLXJ01002421">
    <property type="protein sequence ID" value="PKB98907.1"/>
    <property type="molecule type" value="Genomic_DNA"/>
</dbReference>
<protein>
    <recommendedName>
        <fullName evidence="7">DNA polymerase</fullName>
        <ecNumber evidence="7">2.7.7.7</ecNumber>
    </recommendedName>
</protein>
<dbReference type="GO" id="GO:0003677">
    <property type="term" value="F:DNA binding"/>
    <property type="evidence" value="ECO:0007669"/>
    <property type="project" value="UniProtKB-KW"/>
</dbReference>
<dbReference type="InterPro" id="IPR006172">
    <property type="entry name" value="DNA-dir_DNA_pol_B"/>
</dbReference>
<dbReference type="Gene3D" id="3.30.420.10">
    <property type="entry name" value="Ribonuclease H-like superfamily/Ribonuclease H"/>
    <property type="match status" value="1"/>
</dbReference>
<dbReference type="InterPro" id="IPR006134">
    <property type="entry name" value="DNA-dir_DNA_pol_B_multi_dom"/>
</dbReference>
<dbReference type="InterPro" id="IPR036397">
    <property type="entry name" value="RNaseH_sf"/>
</dbReference>
<dbReference type="InterPro" id="IPR012337">
    <property type="entry name" value="RNaseH-like_sf"/>
</dbReference>
<dbReference type="GO" id="GO:0003887">
    <property type="term" value="F:DNA-directed DNA polymerase activity"/>
    <property type="evidence" value="ECO:0007669"/>
    <property type="project" value="UniProtKB-KW"/>
</dbReference>
<keyword evidence="4 7" id="KW-0239">DNA-directed DNA polymerase</keyword>
<dbReference type="Pfam" id="PF00136">
    <property type="entry name" value="DNA_pol_B"/>
    <property type="match status" value="2"/>
</dbReference>
<keyword evidence="2 7" id="KW-0808">Transferase</keyword>
<dbReference type="InterPro" id="IPR043502">
    <property type="entry name" value="DNA/RNA_pol_sf"/>
</dbReference>
<dbReference type="PROSITE" id="PS00116">
    <property type="entry name" value="DNA_POLYMERASE_B"/>
    <property type="match status" value="1"/>
</dbReference>
<evidence type="ECO:0000256" key="2">
    <source>
        <dbReference type="ARBA" id="ARBA00022679"/>
    </source>
</evidence>
<evidence type="ECO:0000313" key="10">
    <source>
        <dbReference type="Proteomes" id="UP000232722"/>
    </source>
</evidence>
<keyword evidence="3 7" id="KW-0548">Nucleotidyltransferase</keyword>
<dbReference type="VEuPathDB" id="FungiDB:RhiirA1_403199"/>
<keyword evidence="7" id="KW-0235">DNA replication</keyword>
<gene>
    <name evidence="9" type="ORF">RhiirA5_430607</name>
</gene>
<evidence type="ECO:0000256" key="7">
    <source>
        <dbReference type="RuleBase" id="RU000442"/>
    </source>
</evidence>
<dbReference type="Gene3D" id="3.90.1600.10">
    <property type="entry name" value="Palm domain of DNA polymerase"/>
    <property type="match status" value="1"/>
</dbReference>
<dbReference type="VEuPathDB" id="FungiDB:RhiirA1_403198"/>
<dbReference type="GO" id="GO:0006261">
    <property type="term" value="P:DNA-templated DNA replication"/>
    <property type="evidence" value="ECO:0007669"/>
    <property type="project" value="TreeGrafter"/>
</dbReference>
<accession>A0A2N0NWG5</accession>
<evidence type="ECO:0000256" key="1">
    <source>
        <dbReference type="ARBA" id="ARBA00005755"/>
    </source>
</evidence>
<proteinExistence type="inferred from homology"/>
<dbReference type="EC" id="2.7.7.7" evidence="7"/>
<dbReference type="GO" id="GO:0000166">
    <property type="term" value="F:nucleotide binding"/>
    <property type="evidence" value="ECO:0007669"/>
    <property type="project" value="InterPro"/>
</dbReference>
<evidence type="ECO:0000256" key="4">
    <source>
        <dbReference type="ARBA" id="ARBA00022932"/>
    </source>
</evidence>
<dbReference type="InterPro" id="IPR050240">
    <property type="entry name" value="DNA_pol_type-B"/>
</dbReference>
<feature type="domain" description="DNA-directed DNA polymerase family B multifunctional" evidence="8">
    <location>
        <begin position="402"/>
        <end position="628"/>
    </location>
</feature>
<evidence type="ECO:0000256" key="3">
    <source>
        <dbReference type="ARBA" id="ARBA00022695"/>
    </source>
</evidence>
<organism evidence="9 10">
    <name type="scientific">Rhizophagus irregularis</name>
    <dbReference type="NCBI Taxonomy" id="588596"/>
    <lineage>
        <taxon>Eukaryota</taxon>
        <taxon>Fungi</taxon>
        <taxon>Fungi incertae sedis</taxon>
        <taxon>Mucoromycota</taxon>
        <taxon>Glomeromycotina</taxon>
        <taxon>Glomeromycetes</taxon>
        <taxon>Glomerales</taxon>
        <taxon>Glomeraceae</taxon>
        <taxon>Rhizophagus</taxon>
    </lineage>
</organism>
<dbReference type="SUPFAM" id="SSF53098">
    <property type="entry name" value="Ribonuclease H-like"/>
    <property type="match status" value="1"/>
</dbReference>
<dbReference type="InterPro" id="IPR017964">
    <property type="entry name" value="DNA-dir_DNA_pol_B_CS"/>
</dbReference>
<dbReference type="SMART" id="SM00486">
    <property type="entry name" value="POLBc"/>
    <property type="match status" value="1"/>
</dbReference>
<dbReference type="PRINTS" id="PR00106">
    <property type="entry name" value="DNAPOLB"/>
</dbReference>
<dbReference type="Gene3D" id="3.30.342.10">
    <property type="entry name" value="DNA Polymerase, chain B, domain 1"/>
    <property type="match status" value="1"/>
</dbReference>
<keyword evidence="5 7" id="KW-0238">DNA-binding</keyword>
<evidence type="ECO:0000259" key="8">
    <source>
        <dbReference type="Pfam" id="PF00136"/>
    </source>
</evidence>
<dbReference type="PANTHER" id="PTHR10322:SF23">
    <property type="entry name" value="DNA POLYMERASE DELTA CATALYTIC SUBUNIT"/>
    <property type="match status" value="1"/>
</dbReference>
<dbReference type="VEuPathDB" id="FungiDB:RhiirFUN_020834"/>
<comment type="catalytic activity">
    <reaction evidence="6 7">
        <text>DNA(n) + a 2'-deoxyribonucleoside 5'-triphosphate = DNA(n+1) + diphosphate</text>
        <dbReference type="Rhea" id="RHEA:22508"/>
        <dbReference type="Rhea" id="RHEA-COMP:17339"/>
        <dbReference type="Rhea" id="RHEA-COMP:17340"/>
        <dbReference type="ChEBI" id="CHEBI:33019"/>
        <dbReference type="ChEBI" id="CHEBI:61560"/>
        <dbReference type="ChEBI" id="CHEBI:173112"/>
        <dbReference type="EC" id="2.7.7.7"/>
    </reaction>
</comment>
<feature type="domain" description="DNA-directed DNA polymerase family B multifunctional" evidence="8">
    <location>
        <begin position="655"/>
        <end position="768"/>
    </location>
</feature>
<reference evidence="9 10" key="2">
    <citation type="submission" date="2017-09" db="EMBL/GenBank/DDBJ databases">
        <title>Extensive intraspecific genome diversity in a model arbuscular mycorrhizal fungus.</title>
        <authorList>
            <person name="Chen E.C."/>
            <person name="Morin E."/>
            <person name="Beaudet D."/>
            <person name="Noel J."/>
            <person name="Ndikumana S."/>
            <person name="Charron P."/>
            <person name="St-Onge C."/>
            <person name="Giorgi J."/>
            <person name="Grigoriev I.V."/>
            <person name="Roux C."/>
            <person name="Martin F.M."/>
            <person name="Corradi N."/>
        </authorList>
    </citation>
    <scope>NUCLEOTIDE SEQUENCE [LARGE SCALE GENOMIC DNA]</scope>
    <source>
        <strain evidence="9 10">A5</strain>
    </source>
</reference>
<reference evidence="9 10" key="1">
    <citation type="submission" date="2016-04" db="EMBL/GenBank/DDBJ databases">
        <title>Genome analyses suggest a sexual origin of heterokaryosis in a supposedly ancient asexual fungus.</title>
        <authorList>
            <person name="Ropars J."/>
            <person name="Sedzielewska K."/>
            <person name="Noel J."/>
            <person name="Charron P."/>
            <person name="Farinelli L."/>
            <person name="Marton T."/>
            <person name="Kruger M."/>
            <person name="Pelin A."/>
            <person name="Brachmann A."/>
            <person name="Corradi N."/>
        </authorList>
    </citation>
    <scope>NUCLEOTIDE SEQUENCE [LARGE SCALE GENOMIC DNA]</scope>
    <source>
        <strain evidence="9 10">A5</strain>
    </source>
</reference>
<evidence type="ECO:0000256" key="6">
    <source>
        <dbReference type="ARBA" id="ARBA00049244"/>
    </source>
</evidence>
<comment type="similarity">
    <text evidence="1 7">Belongs to the DNA polymerase type-B family.</text>
</comment>
<dbReference type="InterPro" id="IPR023211">
    <property type="entry name" value="DNA_pol_palm_dom_sf"/>
</dbReference>
<name>A0A2N0NWG5_9GLOM</name>
<sequence length="886" mass="102622">MAIDSEGSTEKIKGMYRYVLRLYGRLINGQKALVTLIGIQVFFDILVPDRETPDECEEKASEILSGIVKSFKTEHIKAFPFRGYYVEKKPYLRIYTNSTGERKKAIIAVQDNNFETASDDLYSFHRKVARENGIQLSGWSTLNKYICKKGKRTSPLYSHEFYVSIEDYCPLEDFTTISDRFPISALLRDRTLVLTWDIETQSQELGEFAKVLNLKQNWNYRGKIGAKSENTFKKKGKKKNNENTDSENTLHILENGEEDMEVKKFLGGPIKIKISAEDNFFSSFLKLPGCVPIDVRVCLKKRYPRSEVEKEGSLKFFLQKCGLDAKADMPYDKMWKTYSEAKRDPSPSTARKMREVAYYCIIDALRCQELLVKLSQINEYREVASIAYVSLFDTHYRANGMKVRNLLGAYAFKRDMLFNARIPEKVEKGKYPGAYVFLPEKGIKTKRPVTGLDFTSLYPSLIMAYNLSPEKFIFNPEEACVRHDNQSEKKGLYPTVLEKLSAIRLELKAQLASLGKKKVQLGKIISSLKEKGKRIPEKLDLEYKTLYFEYDCLDSKQKAVKLFMNTFYGEARNPLSSIFLHTLAGGTTSAGKYIIKLVAEYVEKKGFRIKYGDTDSLYLTCSDKYFEKCDEAFSRGELSKEAYWTEMVKITMDVIKKLRDQINAYLRIKTSTSYLKMAYEKVLFPVCFTGKKKYFGIGHEDEVNFRPDDLFKKGIDTVKQGKSQLLKFIGEKIMREAMDINNTRSIHDIVEDTPREARNKEWDFNEFIVMERNERIPDLGERFSYVVVKSPHLHSEEGQLIPYRVGDYMEYAGIAKEKNMEIDINYYLGTKVGMCACFINEDDRYQPPPSHKIMQLKYSDEKEKQTDKYSQDEATKWLKKYIKGLQ</sequence>
<dbReference type="Proteomes" id="UP000232722">
    <property type="component" value="Unassembled WGS sequence"/>
</dbReference>
<dbReference type="PANTHER" id="PTHR10322">
    <property type="entry name" value="DNA POLYMERASE CATALYTIC SUBUNIT"/>
    <property type="match status" value="1"/>
</dbReference>
<evidence type="ECO:0000256" key="5">
    <source>
        <dbReference type="ARBA" id="ARBA00023125"/>
    </source>
</evidence>
<dbReference type="Gene3D" id="1.10.287.690">
    <property type="entry name" value="Helix hairpin bin"/>
    <property type="match status" value="1"/>
</dbReference>
<comment type="caution">
    <text evidence="9">The sequence shown here is derived from an EMBL/GenBank/DDBJ whole genome shotgun (WGS) entry which is preliminary data.</text>
</comment>
<dbReference type="SUPFAM" id="SSF56672">
    <property type="entry name" value="DNA/RNA polymerases"/>
    <property type="match status" value="1"/>
</dbReference>
<dbReference type="VEuPathDB" id="FungiDB:FUN_016877"/>
<evidence type="ECO:0000313" key="9">
    <source>
        <dbReference type="EMBL" id="PKB98907.1"/>
    </source>
</evidence>
<dbReference type="AlphaFoldDB" id="A0A2N0NWG5"/>